<dbReference type="SUPFAM" id="SSF52374">
    <property type="entry name" value="Nucleotidylyl transferase"/>
    <property type="match status" value="1"/>
</dbReference>
<keyword evidence="12" id="KW-1185">Reference proteome</keyword>
<dbReference type="HAMAP" id="MF_00022">
    <property type="entry name" value="Glu_tRNA_synth_type1"/>
    <property type="match status" value="1"/>
</dbReference>
<evidence type="ECO:0000256" key="8">
    <source>
        <dbReference type="SAM" id="MobiDB-lite"/>
    </source>
</evidence>
<feature type="domain" description="Aminoacyl-tRNA synthetase class I anticodon-binding" evidence="10">
    <location>
        <begin position="348"/>
        <end position="469"/>
    </location>
</feature>
<feature type="short sequence motif" description="'KMSKS' region" evidence="7">
    <location>
        <begin position="244"/>
        <end position="248"/>
    </location>
</feature>
<keyword evidence="6 7" id="KW-0030">Aminoacyl-tRNA synthetase</keyword>
<dbReference type="EC" id="6.1.1.17" evidence="7"/>
<evidence type="ECO:0000256" key="1">
    <source>
        <dbReference type="ARBA" id="ARBA00007894"/>
    </source>
</evidence>
<organism evidence="11 12">
    <name type="scientific">Piscinibacterium candidicorallinum</name>
    <dbReference type="NCBI Taxonomy" id="1793872"/>
    <lineage>
        <taxon>Bacteria</taxon>
        <taxon>Pseudomonadati</taxon>
        <taxon>Pseudomonadota</taxon>
        <taxon>Betaproteobacteria</taxon>
        <taxon>Burkholderiales</taxon>
        <taxon>Piscinibacterium</taxon>
    </lineage>
</organism>
<dbReference type="InterPro" id="IPR020751">
    <property type="entry name" value="aa-tRNA-synth_I_codon-bd_sub2"/>
</dbReference>
<dbReference type="CDD" id="cd00808">
    <property type="entry name" value="GluRS_core"/>
    <property type="match status" value="1"/>
</dbReference>
<dbReference type="SUPFAM" id="SSF48163">
    <property type="entry name" value="An anticodon-binding domain of class I aminoacyl-tRNA synthetases"/>
    <property type="match status" value="1"/>
</dbReference>
<comment type="catalytic activity">
    <reaction evidence="7">
        <text>tRNA(Glu) + L-glutamate + ATP = L-glutamyl-tRNA(Glu) + AMP + diphosphate</text>
        <dbReference type="Rhea" id="RHEA:23540"/>
        <dbReference type="Rhea" id="RHEA-COMP:9663"/>
        <dbReference type="Rhea" id="RHEA-COMP:9680"/>
        <dbReference type="ChEBI" id="CHEBI:29985"/>
        <dbReference type="ChEBI" id="CHEBI:30616"/>
        <dbReference type="ChEBI" id="CHEBI:33019"/>
        <dbReference type="ChEBI" id="CHEBI:78442"/>
        <dbReference type="ChEBI" id="CHEBI:78520"/>
        <dbReference type="ChEBI" id="CHEBI:456215"/>
        <dbReference type="EC" id="6.1.1.17"/>
    </reaction>
</comment>
<dbReference type="GO" id="GO:0004818">
    <property type="term" value="F:glutamate-tRNA ligase activity"/>
    <property type="evidence" value="ECO:0007669"/>
    <property type="project" value="UniProtKB-EC"/>
</dbReference>
<dbReference type="InterPro" id="IPR001412">
    <property type="entry name" value="aa-tRNA-synth_I_CS"/>
</dbReference>
<evidence type="ECO:0000259" key="9">
    <source>
        <dbReference type="Pfam" id="PF00749"/>
    </source>
</evidence>
<protein>
    <recommendedName>
        <fullName evidence="7">Glutamate--tRNA ligase</fullName>
        <ecNumber evidence="7">6.1.1.17</ecNumber>
    </recommendedName>
    <alternativeName>
        <fullName evidence="7">Glutamyl-tRNA synthetase</fullName>
        <shortName evidence="7">GluRS</shortName>
    </alternativeName>
</protein>
<dbReference type="Pfam" id="PF19269">
    <property type="entry name" value="Anticodon_2"/>
    <property type="match status" value="1"/>
</dbReference>
<reference evidence="12" key="1">
    <citation type="journal article" date="2019" name="Int. J. Syst. Evol. Microbiol.">
        <title>The Global Catalogue of Microorganisms (GCM) 10K type strain sequencing project: providing services to taxonomists for standard genome sequencing and annotation.</title>
        <authorList>
            <consortium name="The Broad Institute Genomics Platform"/>
            <consortium name="The Broad Institute Genome Sequencing Center for Infectious Disease"/>
            <person name="Wu L."/>
            <person name="Ma J."/>
        </authorList>
    </citation>
    <scope>NUCLEOTIDE SEQUENCE [LARGE SCALE GENOMIC DNA]</scope>
    <source>
        <strain evidence="12">KCTC 52168</strain>
    </source>
</reference>
<comment type="subcellular location">
    <subcellularLocation>
        <location evidence="7">Cytoplasm</location>
    </subcellularLocation>
</comment>
<feature type="region of interest" description="Disordered" evidence="8">
    <location>
        <begin position="121"/>
        <end position="144"/>
    </location>
</feature>
<feature type="compositionally biased region" description="Basic and acidic residues" evidence="8">
    <location>
        <begin position="121"/>
        <end position="132"/>
    </location>
</feature>
<comment type="function">
    <text evidence="7">Catalyzes the attachment of glutamate to tRNA(Glu) in a two-step reaction: glutamate is first activated by ATP to form Glu-AMP and then transferred to the acceptor end of tRNA(Glu).</text>
</comment>
<dbReference type="InterPro" id="IPR033910">
    <property type="entry name" value="GluRS_core"/>
</dbReference>
<proteinExistence type="inferred from homology"/>
<dbReference type="NCBIfam" id="TIGR00464">
    <property type="entry name" value="gltX_bact"/>
    <property type="match status" value="1"/>
</dbReference>
<keyword evidence="3 7" id="KW-0547">Nucleotide-binding</keyword>
<name>A0ABV7HA08_9BURK</name>
<dbReference type="PANTHER" id="PTHR43311:SF2">
    <property type="entry name" value="GLUTAMATE--TRNA LIGASE, MITOCHONDRIAL-RELATED"/>
    <property type="match status" value="1"/>
</dbReference>
<dbReference type="Gene3D" id="3.40.50.620">
    <property type="entry name" value="HUPs"/>
    <property type="match status" value="1"/>
</dbReference>
<evidence type="ECO:0000256" key="3">
    <source>
        <dbReference type="ARBA" id="ARBA00022741"/>
    </source>
</evidence>
<dbReference type="Proteomes" id="UP001595556">
    <property type="component" value="Unassembled WGS sequence"/>
</dbReference>
<dbReference type="InterPro" id="IPR008925">
    <property type="entry name" value="aa_tRNA-synth_I_cd-bd_sf"/>
</dbReference>
<dbReference type="PANTHER" id="PTHR43311">
    <property type="entry name" value="GLUTAMATE--TRNA LIGASE"/>
    <property type="match status" value="1"/>
</dbReference>
<dbReference type="InterPro" id="IPR049940">
    <property type="entry name" value="GluQ/Sye"/>
</dbReference>
<dbReference type="PRINTS" id="PR00987">
    <property type="entry name" value="TRNASYNTHGLU"/>
</dbReference>
<evidence type="ECO:0000259" key="10">
    <source>
        <dbReference type="Pfam" id="PF19269"/>
    </source>
</evidence>
<keyword evidence="5 7" id="KW-0648">Protein biosynthesis</keyword>
<dbReference type="EMBL" id="JBHRTI010000004">
    <property type="protein sequence ID" value="MFC3148212.1"/>
    <property type="molecule type" value="Genomic_DNA"/>
</dbReference>
<dbReference type="InterPro" id="IPR000924">
    <property type="entry name" value="Glu/Gln-tRNA-synth"/>
</dbReference>
<comment type="caution">
    <text evidence="7">Lacks conserved residue(s) required for the propagation of feature annotation.</text>
</comment>
<keyword evidence="4 7" id="KW-0067">ATP-binding</keyword>
<feature type="binding site" evidence="7">
    <location>
        <position position="247"/>
    </location>
    <ligand>
        <name>ATP</name>
        <dbReference type="ChEBI" id="CHEBI:30616"/>
    </ligand>
</feature>
<comment type="similarity">
    <text evidence="1 7">Belongs to the class-I aminoacyl-tRNA synthetase family. Glutamate--tRNA ligase type 1 subfamily.</text>
</comment>
<dbReference type="InterPro" id="IPR045462">
    <property type="entry name" value="aa-tRNA-synth_I_cd-bd"/>
</dbReference>
<keyword evidence="7" id="KW-0963">Cytoplasm</keyword>
<comment type="subunit">
    <text evidence="7">Monomer.</text>
</comment>
<feature type="short sequence motif" description="'HIGH' region" evidence="7">
    <location>
        <begin position="9"/>
        <end position="19"/>
    </location>
</feature>
<sequence>MTLRTRFAPSPTGYVHLGNIRTALFAWAFARHHGGEFLLRIEDTDQERSTQAAVDVVLEVMDWLGLNYDNPGDKLVYQMRRMPRYKDVLAQMLADGRAYHCYMQPDELDALREAQMARGEKPRYDGRWRPETGKLLPEPPTGVKPVIRFRNPTTGTVSWQDGVKGQVEIANSELDDLIIARPDGTPTYNFCVVVDDIDMAITHVIRGDDHVNNTPRQINIMLALGATPPIYAHTPTVLGPDGQKLSKRHGARSVLEYREEGYLPEAMINMLARLGWSHGDDEVFTREQLVEWFDVPAISASASRFDPEKFAWINAEHIKRADIGRLSADVQSRLLRDGVIAAPLCAQDWARLMDAVVLYRSRVQTLVQLAQEVSLFWRHPQVSDALREQHLVPALGPALRDFCNRLAQCNWQAGDIAAEMKAVLTAHGLKMPQLAIPVRVAITGQTQTPSVDAVLWLMGRDPVLARLEAELQRMGA</sequence>
<dbReference type="PROSITE" id="PS00178">
    <property type="entry name" value="AA_TRNA_LIGASE_I"/>
    <property type="match status" value="1"/>
</dbReference>
<evidence type="ECO:0000256" key="5">
    <source>
        <dbReference type="ARBA" id="ARBA00022917"/>
    </source>
</evidence>
<dbReference type="InterPro" id="IPR004527">
    <property type="entry name" value="Glu-tRNA-ligase_bac/mito"/>
</dbReference>
<accession>A0ABV7HA08</accession>
<evidence type="ECO:0000256" key="2">
    <source>
        <dbReference type="ARBA" id="ARBA00022598"/>
    </source>
</evidence>
<dbReference type="Gene3D" id="1.10.10.350">
    <property type="match status" value="1"/>
</dbReference>
<gene>
    <name evidence="7 11" type="primary">gltX</name>
    <name evidence="11" type="ORF">ACFOEN_11215</name>
</gene>
<evidence type="ECO:0000256" key="7">
    <source>
        <dbReference type="HAMAP-Rule" id="MF_00022"/>
    </source>
</evidence>
<comment type="caution">
    <text evidence="11">The sequence shown here is derived from an EMBL/GenBank/DDBJ whole genome shotgun (WGS) entry which is preliminary data.</text>
</comment>
<evidence type="ECO:0000256" key="4">
    <source>
        <dbReference type="ARBA" id="ARBA00022840"/>
    </source>
</evidence>
<dbReference type="RefSeq" id="WP_377303935.1">
    <property type="nucleotide sequence ID" value="NZ_CP180191.1"/>
</dbReference>
<evidence type="ECO:0000256" key="6">
    <source>
        <dbReference type="ARBA" id="ARBA00023146"/>
    </source>
</evidence>
<dbReference type="Pfam" id="PF00749">
    <property type="entry name" value="tRNA-synt_1c"/>
    <property type="match status" value="1"/>
</dbReference>
<keyword evidence="2 7" id="KW-0436">Ligase</keyword>
<dbReference type="InterPro" id="IPR020058">
    <property type="entry name" value="Glu/Gln-tRNA-synth_Ib_cat-dom"/>
</dbReference>
<evidence type="ECO:0000313" key="11">
    <source>
        <dbReference type="EMBL" id="MFC3148212.1"/>
    </source>
</evidence>
<dbReference type="InterPro" id="IPR014729">
    <property type="entry name" value="Rossmann-like_a/b/a_fold"/>
</dbReference>
<feature type="domain" description="Glutamyl/glutaminyl-tRNA synthetase class Ib catalytic" evidence="9">
    <location>
        <begin position="3"/>
        <end position="312"/>
    </location>
</feature>
<evidence type="ECO:0000313" key="12">
    <source>
        <dbReference type="Proteomes" id="UP001595556"/>
    </source>
</evidence>